<protein>
    <submittedName>
        <fullName evidence="6">Oidioi.mRNA.OKI2018_I69.chr2.g5772.t1.cds</fullName>
    </submittedName>
</protein>
<keyword evidence="4" id="KW-0732">Signal</keyword>
<feature type="compositionally biased region" description="Basic residues" evidence="3">
    <location>
        <begin position="387"/>
        <end position="418"/>
    </location>
</feature>
<evidence type="ECO:0000256" key="4">
    <source>
        <dbReference type="SAM" id="SignalP"/>
    </source>
</evidence>
<organism evidence="6 7">
    <name type="scientific">Oikopleura dioica</name>
    <name type="common">Tunicate</name>
    <dbReference type="NCBI Taxonomy" id="34765"/>
    <lineage>
        <taxon>Eukaryota</taxon>
        <taxon>Metazoa</taxon>
        <taxon>Chordata</taxon>
        <taxon>Tunicata</taxon>
        <taxon>Appendicularia</taxon>
        <taxon>Copelata</taxon>
        <taxon>Oikopleuridae</taxon>
        <taxon>Oikopleura</taxon>
    </lineage>
</organism>
<name>A0ABN7T1B9_OIKDI</name>
<dbReference type="InterPro" id="IPR042178">
    <property type="entry name" value="Serpin_sf_1"/>
</dbReference>
<dbReference type="Proteomes" id="UP001158576">
    <property type="component" value="Chromosome 2"/>
</dbReference>
<dbReference type="SUPFAM" id="SSF56574">
    <property type="entry name" value="Serpins"/>
    <property type="match status" value="1"/>
</dbReference>
<sequence length="487" mass="55786">MRRLSLQLLTVTTVTLLPDQIEASEDDSRFSQEEFAFKIYNAQLKESYNQNRNFLVSPLSTYRQLHSLCLSSTGKTKKEIKEIVSCRGKVTRQLNKAFRDINDNKIKALPDVYSANGRWDLQRGYRILPNFAASPKIVDMNILIINRNFDLDEGYAIQGINHFYNAITDKLDLRHIPDMVPTEHVVKRTSRMVVTDQSIVRLPIFSSSISYRPFQNDRSGPFSSHLPVSSTVKMVTLANVMVTQIIHKRLAAQAIHLNMAVKNYKMVLIVPDGKSLDKLEGKMTPEDFKSLMSADHESDDENVMVIRECVNLTMPLIDSTYINHHLDKSVLQRYGATRLMQMRNAELWNVSPTPTAHLTSMLQRVHFELVPTTDDVLTQHKKEVKAQKKAARKSRRKSRRNRKSKSGRKNPAKSRKSRSTSEEGFFSKKTDSLGTTVTLDPQASYELMIDRSFIYALKLKDNYLQIGRYSTPTINSNTDKKNFNFSV</sequence>
<evidence type="ECO:0000259" key="5">
    <source>
        <dbReference type="SMART" id="SM00093"/>
    </source>
</evidence>
<dbReference type="PANTHER" id="PTHR11461">
    <property type="entry name" value="SERINE PROTEASE INHIBITOR, SERPIN"/>
    <property type="match status" value="1"/>
</dbReference>
<dbReference type="EMBL" id="OU015567">
    <property type="protein sequence ID" value="CAG5111465.1"/>
    <property type="molecule type" value="Genomic_DNA"/>
</dbReference>
<keyword evidence="7" id="KW-1185">Reference proteome</keyword>
<dbReference type="InterPro" id="IPR023796">
    <property type="entry name" value="Serpin_dom"/>
</dbReference>
<proteinExistence type="inferred from homology"/>
<feature type="chain" id="PRO_5047042158" evidence="4">
    <location>
        <begin position="24"/>
        <end position="487"/>
    </location>
</feature>
<evidence type="ECO:0000313" key="7">
    <source>
        <dbReference type="Proteomes" id="UP001158576"/>
    </source>
</evidence>
<dbReference type="InterPro" id="IPR036186">
    <property type="entry name" value="Serpin_sf"/>
</dbReference>
<gene>
    <name evidence="6" type="ORF">OKIOD_LOCUS14537</name>
</gene>
<evidence type="ECO:0000256" key="1">
    <source>
        <dbReference type="ARBA" id="ARBA00009500"/>
    </source>
</evidence>
<dbReference type="Pfam" id="PF00079">
    <property type="entry name" value="Serpin"/>
    <property type="match status" value="1"/>
</dbReference>
<dbReference type="InterPro" id="IPR000215">
    <property type="entry name" value="Serpin_fam"/>
</dbReference>
<dbReference type="Gene3D" id="3.30.497.10">
    <property type="entry name" value="Antithrombin, subunit I, domain 2"/>
    <property type="match status" value="1"/>
</dbReference>
<evidence type="ECO:0000256" key="2">
    <source>
        <dbReference type="RuleBase" id="RU000411"/>
    </source>
</evidence>
<accession>A0ABN7T1B9</accession>
<evidence type="ECO:0000313" key="6">
    <source>
        <dbReference type="EMBL" id="CAG5111465.1"/>
    </source>
</evidence>
<evidence type="ECO:0000256" key="3">
    <source>
        <dbReference type="SAM" id="MobiDB-lite"/>
    </source>
</evidence>
<feature type="domain" description="Serpin" evidence="5">
    <location>
        <begin position="37"/>
        <end position="472"/>
    </location>
</feature>
<feature type="signal peptide" evidence="4">
    <location>
        <begin position="1"/>
        <end position="23"/>
    </location>
</feature>
<feature type="region of interest" description="Disordered" evidence="3">
    <location>
        <begin position="378"/>
        <end position="427"/>
    </location>
</feature>
<dbReference type="InterPro" id="IPR042185">
    <property type="entry name" value="Serpin_sf_2"/>
</dbReference>
<dbReference type="PANTHER" id="PTHR11461:SF211">
    <property type="entry name" value="GH10112P-RELATED"/>
    <property type="match status" value="1"/>
</dbReference>
<comment type="similarity">
    <text evidence="1 2">Belongs to the serpin family.</text>
</comment>
<dbReference type="Gene3D" id="2.30.39.10">
    <property type="entry name" value="Alpha-1-antitrypsin, domain 1"/>
    <property type="match status" value="1"/>
</dbReference>
<dbReference type="SMART" id="SM00093">
    <property type="entry name" value="SERPIN"/>
    <property type="match status" value="1"/>
</dbReference>
<reference evidence="6 7" key="1">
    <citation type="submission" date="2021-04" db="EMBL/GenBank/DDBJ databases">
        <authorList>
            <person name="Bliznina A."/>
        </authorList>
    </citation>
    <scope>NUCLEOTIDE SEQUENCE [LARGE SCALE GENOMIC DNA]</scope>
</reference>